<comment type="caution">
    <text evidence="1">The sequence shown here is derived from an EMBL/GenBank/DDBJ whole genome shotgun (WGS) entry which is preliminary data.</text>
</comment>
<evidence type="ECO:0000313" key="2">
    <source>
        <dbReference type="Proteomes" id="UP000005566"/>
    </source>
</evidence>
<gene>
    <name evidence="1" type="ORF">HJ01_00849</name>
</gene>
<dbReference type="AlphaFoldDB" id="H7FNV1"/>
<dbReference type="Proteomes" id="UP000005566">
    <property type="component" value="Unassembled WGS sequence"/>
</dbReference>
<proteinExistence type="predicted"/>
<organism evidence="1 2">
    <name type="scientific">Flavobacterium frigoris (strain PS1)</name>
    <dbReference type="NCBI Taxonomy" id="1086011"/>
    <lineage>
        <taxon>Bacteria</taxon>
        <taxon>Pseudomonadati</taxon>
        <taxon>Bacteroidota</taxon>
        <taxon>Flavobacteriia</taxon>
        <taxon>Flavobacteriales</taxon>
        <taxon>Flavobacteriaceae</taxon>
        <taxon>Flavobacterium</taxon>
    </lineage>
</organism>
<sequence length="44" mass="5192">MWRENNKYTFIRDCVLTAGSVNTELKKLKAVLLIYKMSFLIINL</sequence>
<dbReference type="EMBL" id="AHKF01000011">
    <property type="protein sequence ID" value="EIA09752.1"/>
    <property type="molecule type" value="Genomic_DNA"/>
</dbReference>
<keyword evidence="2" id="KW-1185">Reference proteome</keyword>
<reference evidence="1 2" key="1">
    <citation type="journal article" date="2014" name="Acta Crystallogr. D">
        <title>Structure-based characterization and antifreeze properties of a hyperactive ice-binding protein from the Antarctic bacterium Flavobacterium frigoris PS1.</title>
        <authorList>
            <person name="Do H."/>
            <person name="Kim S.J."/>
            <person name="Kim H.J."/>
            <person name="Lee J.H."/>
        </authorList>
    </citation>
    <scope>NUCLEOTIDE SEQUENCE [LARGE SCALE GENOMIC DNA]</scope>
    <source>
        <strain evidence="1 2">PS1</strain>
    </source>
</reference>
<accession>H7FNV1</accession>
<name>H7FNV1_FLAFP</name>
<dbReference type="STRING" id="1086011.HJ01_00849"/>
<evidence type="ECO:0000313" key="1">
    <source>
        <dbReference type="EMBL" id="EIA09752.1"/>
    </source>
</evidence>
<protein>
    <submittedName>
        <fullName evidence="1">Uncharacterized protein</fullName>
    </submittedName>
</protein>